<reference evidence="3 4" key="2">
    <citation type="submission" date="2018-11" db="EMBL/GenBank/DDBJ databases">
        <authorList>
            <consortium name="Pathogen Informatics"/>
        </authorList>
    </citation>
    <scope>NUCLEOTIDE SEQUENCE [LARGE SCALE GENOMIC DNA]</scope>
    <source>
        <strain evidence="3 4">Costa Rica</strain>
    </source>
</reference>
<evidence type="ECO:0000313" key="4">
    <source>
        <dbReference type="Proteomes" id="UP000267027"/>
    </source>
</evidence>
<proteinExistence type="predicted"/>
<dbReference type="PANTHER" id="PTHR21538">
    <property type="entry name" value="ANILLIN/RHOTEKIN RTKN"/>
    <property type="match status" value="1"/>
</dbReference>
<dbReference type="OrthoDB" id="5915976at2759"/>
<evidence type="ECO:0000259" key="2">
    <source>
        <dbReference type="Pfam" id="PF08174"/>
    </source>
</evidence>
<feature type="compositionally biased region" description="Polar residues" evidence="1">
    <location>
        <begin position="471"/>
        <end position="484"/>
    </location>
</feature>
<dbReference type="PANTHER" id="PTHR21538:SF23">
    <property type="entry name" value="ANILLIN"/>
    <property type="match status" value="1"/>
</dbReference>
<feature type="region of interest" description="Disordered" evidence="1">
    <location>
        <begin position="232"/>
        <end position="255"/>
    </location>
</feature>
<feature type="domain" description="Anillin homology" evidence="2">
    <location>
        <begin position="701"/>
        <end position="801"/>
    </location>
</feature>
<dbReference type="WBParaSite" id="ACOC_0001200501-mRNA-1">
    <property type="protein sequence ID" value="ACOC_0001200501-mRNA-1"/>
    <property type="gene ID" value="ACOC_0001200501"/>
</dbReference>
<dbReference type="Pfam" id="PF08174">
    <property type="entry name" value="Anillin"/>
    <property type="match status" value="1"/>
</dbReference>
<gene>
    <name evidence="3" type="ORF">ACOC_LOCUS12006</name>
</gene>
<dbReference type="GO" id="GO:0031106">
    <property type="term" value="P:septin ring organization"/>
    <property type="evidence" value="ECO:0007669"/>
    <property type="project" value="TreeGrafter"/>
</dbReference>
<dbReference type="GO" id="GO:0000915">
    <property type="term" value="P:actomyosin contractile ring assembly"/>
    <property type="evidence" value="ECO:0007669"/>
    <property type="project" value="TreeGrafter"/>
</dbReference>
<dbReference type="GO" id="GO:0005826">
    <property type="term" value="C:actomyosin contractile ring"/>
    <property type="evidence" value="ECO:0007669"/>
    <property type="project" value="TreeGrafter"/>
</dbReference>
<organism evidence="5">
    <name type="scientific">Angiostrongylus costaricensis</name>
    <name type="common">Nematode worm</name>
    <dbReference type="NCBI Taxonomy" id="334426"/>
    <lineage>
        <taxon>Eukaryota</taxon>
        <taxon>Metazoa</taxon>
        <taxon>Ecdysozoa</taxon>
        <taxon>Nematoda</taxon>
        <taxon>Chromadorea</taxon>
        <taxon>Rhabditida</taxon>
        <taxon>Rhabditina</taxon>
        <taxon>Rhabditomorpha</taxon>
        <taxon>Strongyloidea</taxon>
        <taxon>Metastrongylidae</taxon>
        <taxon>Angiostrongylus</taxon>
    </lineage>
</organism>
<evidence type="ECO:0000313" key="5">
    <source>
        <dbReference type="WBParaSite" id="ACOC_0001200501-mRNA-1"/>
    </source>
</evidence>
<dbReference type="STRING" id="334426.A0A158PLZ9"/>
<keyword evidence="4" id="KW-1185">Reference proteome</keyword>
<feature type="compositionally biased region" description="Polar residues" evidence="1">
    <location>
        <begin position="232"/>
        <end position="253"/>
    </location>
</feature>
<evidence type="ECO:0000256" key="1">
    <source>
        <dbReference type="SAM" id="MobiDB-lite"/>
    </source>
</evidence>
<protein>
    <submittedName>
        <fullName evidence="5">Anillin domain-containing protein</fullName>
    </submittedName>
</protein>
<reference evidence="5" key="1">
    <citation type="submission" date="2016-04" db="UniProtKB">
        <authorList>
            <consortium name="WormBaseParasite"/>
        </authorList>
    </citation>
    <scope>IDENTIFICATION</scope>
</reference>
<feature type="compositionally biased region" description="Basic and acidic residues" evidence="1">
    <location>
        <begin position="485"/>
        <end position="500"/>
    </location>
</feature>
<dbReference type="Proteomes" id="UP000267027">
    <property type="component" value="Unassembled WGS sequence"/>
</dbReference>
<dbReference type="InterPro" id="IPR051364">
    <property type="entry name" value="Cytokinesis/Rho-signaling"/>
</dbReference>
<feature type="region of interest" description="Disordered" evidence="1">
    <location>
        <begin position="439"/>
        <end position="500"/>
    </location>
</feature>
<accession>A0A158PLZ9</accession>
<evidence type="ECO:0000313" key="3">
    <source>
        <dbReference type="EMBL" id="VDM63591.1"/>
    </source>
</evidence>
<sequence length="839" mass="93499">MDHWQKTHIPWNSPFAAQQHTQRSQLSKGFAGIQSVSRDFQRVIELMNSRKGAIRNFIPSQVRACPSPGVWDDPGRILTNIEATLEIGRLKVDGSTGVRECAQQSGNASRASISGKIFERKEKIVVRRDGYKEEVIPYISTVQLLKRNQFGEEDIAAVATLEKLSQKAVHPINGKYPASTQKGTTENLMFVLMLLAQAVVAPLYGSRHIPRGHTRDLVKLFDRMVKDAGRGTTSLRAKSLPPSKQRTQFTRSRSVQRRADSSIQIGVSKSESKTQFGFRELLTKKLSLPTQGVVNENQMNSSRPLVVSSERNNYSDAHALSFHGLNLAKQQLTGVLACFCSEIGIDGIVEDEVVSNDSTDERRMSTPVGSRDESMSLNQYFALISSHKVGDLSNAFGHLPSIDSLNISAILHSKCVGSEFNGSTHFSEHNSLIDIHKENREKRTLNEPGSDCEQPAALKESHPPQRLPLSHRNSIQSGCSFQHRQSADGEQCRSSESHSTRHYNEIEQVKVDAEIDRLFEFTEEQEHDDLGTIGCETLPEREISVLKHGDADTARDDGMSPNRAIQHISRVSVDPPVPLSPLSAPAAGIGVGTYKSRKEINGKKKLKDGIYVQEKQIRMTMEVLALARKSQDSMQEEGSFMKAFPCIVLKKFSLISEDEVDAHRTLLLARERLDLLRCEMNLVSALSAFRIPPRLVSQELRGTMTISNITCHLSRYFCWREPNDDSSYAFLILLKCGTEVQATAPISLFAHNQLRVRQLTFAEHIQFVNLPVDFNVVVEVCAMELPISKKSEQSCATNIAKKCLNLLNSDRVSNDKCVMEALLGSIASWCDIPLAISER</sequence>
<dbReference type="AlphaFoldDB" id="A0A158PLZ9"/>
<dbReference type="GO" id="GO:0000281">
    <property type="term" value="P:mitotic cytokinesis"/>
    <property type="evidence" value="ECO:0007669"/>
    <property type="project" value="TreeGrafter"/>
</dbReference>
<dbReference type="EMBL" id="UYYA01004862">
    <property type="protein sequence ID" value="VDM63591.1"/>
    <property type="molecule type" value="Genomic_DNA"/>
</dbReference>
<name>A0A158PLZ9_ANGCS</name>
<dbReference type="InterPro" id="IPR012966">
    <property type="entry name" value="AHD"/>
</dbReference>